<evidence type="ECO:0000313" key="2">
    <source>
        <dbReference type="Proteomes" id="UP000663760"/>
    </source>
</evidence>
<dbReference type="AlphaFoldDB" id="A0A7I8KLY7"/>
<accession>A0A7I8KLY7</accession>
<dbReference type="Proteomes" id="UP000663760">
    <property type="component" value="Chromosome 6"/>
</dbReference>
<keyword evidence="2" id="KW-1185">Reference proteome</keyword>
<reference evidence="1" key="1">
    <citation type="submission" date="2020-02" db="EMBL/GenBank/DDBJ databases">
        <authorList>
            <person name="Scholz U."/>
            <person name="Mascher M."/>
            <person name="Fiebig A."/>
        </authorList>
    </citation>
    <scope>NUCLEOTIDE SEQUENCE</scope>
</reference>
<name>A0A7I8KLY7_SPIIN</name>
<organism evidence="1 2">
    <name type="scientific">Spirodela intermedia</name>
    <name type="common">Intermediate duckweed</name>
    <dbReference type="NCBI Taxonomy" id="51605"/>
    <lineage>
        <taxon>Eukaryota</taxon>
        <taxon>Viridiplantae</taxon>
        <taxon>Streptophyta</taxon>
        <taxon>Embryophyta</taxon>
        <taxon>Tracheophyta</taxon>
        <taxon>Spermatophyta</taxon>
        <taxon>Magnoliopsida</taxon>
        <taxon>Liliopsida</taxon>
        <taxon>Araceae</taxon>
        <taxon>Lemnoideae</taxon>
        <taxon>Spirodela</taxon>
    </lineage>
</organism>
<proteinExistence type="predicted"/>
<dbReference type="EMBL" id="LR746269">
    <property type="protein sequence ID" value="CAA7398799.1"/>
    <property type="molecule type" value="Genomic_DNA"/>
</dbReference>
<evidence type="ECO:0000313" key="1">
    <source>
        <dbReference type="EMBL" id="CAA7398799.1"/>
    </source>
</evidence>
<sequence length="51" mass="5817">MRARRAGRGETTAGGGEVRREWSLRLNLTQHGETYQVCDALEMFWAARALH</sequence>
<gene>
    <name evidence="1" type="ORF">SI8410_06009464</name>
</gene>
<protein>
    <submittedName>
        <fullName evidence="1">Uncharacterized protein</fullName>
    </submittedName>
</protein>